<organism evidence="6 7">
    <name type="scientific">Aspergillus versicolor CBS 583.65</name>
    <dbReference type="NCBI Taxonomy" id="1036611"/>
    <lineage>
        <taxon>Eukaryota</taxon>
        <taxon>Fungi</taxon>
        <taxon>Dikarya</taxon>
        <taxon>Ascomycota</taxon>
        <taxon>Pezizomycotina</taxon>
        <taxon>Eurotiomycetes</taxon>
        <taxon>Eurotiomycetidae</taxon>
        <taxon>Eurotiales</taxon>
        <taxon>Aspergillaceae</taxon>
        <taxon>Aspergillus</taxon>
        <taxon>Aspergillus subgen. Nidulantes</taxon>
    </lineage>
</organism>
<keyword evidence="2" id="KW-0238">DNA-binding</keyword>
<dbReference type="InterPro" id="IPR036864">
    <property type="entry name" value="Zn2-C6_fun-type_DNA-bd_sf"/>
</dbReference>
<reference evidence="7" key="1">
    <citation type="journal article" date="2017" name="Genome Biol.">
        <title>Comparative genomics reveals high biological diversity and specific adaptations in the industrially and medically important fungal genus Aspergillus.</title>
        <authorList>
            <person name="de Vries R.P."/>
            <person name="Riley R."/>
            <person name="Wiebenga A."/>
            <person name="Aguilar-Osorio G."/>
            <person name="Amillis S."/>
            <person name="Uchima C.A."/>
            <person name="Anderluh G."/>
            <person name="Asadollahi M."/>
            <person name="Askin M."/>
            <person name="Barry K."/>
            <person name="Battaglia E."/>
            <person name="Bayram O."/>
            <person name="Benocci T."/>
            <person name="Braus-Stromeyer S.A."/>
            <person name="Caldana C."/>
            <person name="Canovas D."/>
            <person name="Cerqueira G.C."/>
            <person name="Chen F."/>
            <person name="Chen W."/>
            <person name="Choi C."/>
            <person name="Clum A."/>
            <person name="Dos Santos R.A."/>
            <person name="Damasio A.R."/>
            <person name="Diallinas G."/>
            <person name="Emri T."/>
            <person name="Fekete E."/>
            <person name="Flipphi M."/>
            <person name="Freyberg S."/>
            <person name="Gallo A."/>
            <person name="Gournas C."/>
            <person name="Habgood R."/>
            <person name="Hainaut M."/>
            <person name="Harispe M.L."/>
            <person name="Henrissat B."/>
            <person name="Hilden K.S."/>
            <person name="Hope R."/>
            <person name="Hossain A."/>
            <person name="Karabika E."/>
            <person name="Karaffa L."/>
            <person name="Karanyi Z."/>
            <person name="Krasevec N."/>
            <person name="Kuo A."/>
            <person name="Kusch H."/>
            <person name="LaButti K."/>
            <person name="Lagendijk E.L."/>
            <person name="Lapidus A."/>
            <person name="Levasseur A."/>
            <person name="Lindquist E."/>
            <person name="Lipzen A."/>
            <person name="Logrieco A.F."/>
            <person name="MacCabe A."/>
            <person name="Maekelae M.R."/>
            <person name="Malavazi I."/>
            <person name="Melin P."/>
            <person name="Meyer V."/>
            <person name="Mielnichuk N."/>
            <person name="Miskei M."/>
            <person name="Molnar A.P."/>
            <person name="Mule G."/>
            <person name="Ngan C.Y."/>
            <person name="Orejas M."/>
            <person name="Orosz E."/>
            <person name="Ouedraogo J.P."/>
            <person name="Overkamp K.M."/>
            <person name="Park H.-S."/>
            <person name="Perrone G."/>
            <person name="Piumi F."/>
            <person name="Punt P.J."/>
            <person name="Ram A.F."/>
            <person name="Ramon A."/>
            <person name="Rauscher S."/>
            <person name="Record E."/>
            <person name="Riano-Pachon D.M."/>
            <person name="Robert V."/>
            <person name="Roehrig J."/>
            <person name="Ruller R."/>
            <person name="Salamov A."/>
            <person name="Salih N.S."/>
            <person name="Samson R.A."/>
            <person name="Sandor E."/>
            <person name="Sanguinetti M."/>
            <person name="Schuetze T."/>
            <person name="Sepcic K."/>
            <person name="Shelest E."/>
            <person name="Sherlock G."/>
            <person name="Sophianopoulou V."/>
            <person name="Squina F.M."/>
            <person name="Sun H."/>
            <person name="Susca A."/>
            <person name="Todd R.B."/>
            <person name="Tsang A."/>
            <person name="Unkles S.E."/>
            <person name="van de Wiele N."/>
            <person name="van Rossen-Uffink D."/>
            <person name="Oliveira J.V."/>
            <person name="Vesth T.C."/>
            <person name="Visser J."/>
            <person name="Yu J.-H."/>
            <person name="Zhou M."/>
            <person name="Andersen M.R."/>
            <person name="Archer D.B."/>
            <person name="Baker S.E."/>
            <person name="Benoit I."/>
            <person name="Brakhage A.A."/>
            <person name="Braus G.H."/>
            <person name="Fischer R."/>
            <person name="Frisvad J.C."/>
            <person name="Goldman G.H."/>
            <person name="Houbraken J."/>
            <person name="Oakley B."/>
            <person name="Pocsi I."/>
            <person name="Scazzocchio C."/>
            <person name="Seiboth B."/>
            <person name="vanKuyk P.A."/>
            <person name="Wortman J."/>
            <person name="Dyer P.S."/>
            <person name="Grigoriev I.V."/>
        </authorList>
    </citation>
    <scope>NUCLEOTIDE SEQUENCE [LARGE SCALE GENOMIC DNA]</scope>
    <source>
        <strain evidence="7">CBS 583.65</strain>
    </source>
</reference>
<dbReference type="Pfam" id="PF00172">
    <property type="entry name" value="Zn_clus"/>
    <property type="match status" value="1"/>
</dbReference>
<dbReference type="InterPro" id="IPR021858">
    <property type="entry name" value="Fun_TF"/>
</dbReference>
<accession>A0A1L9P9T9</accession>
<evidence type="ECO:0000313" key="7">
    <source>
        <dbReference type="Proteomes" id="UP000184073"/>
    </source>
</evidence>
<dbReference type="GeneID" id="63732297"/>
<dbReference type="SUPFAM" id="SSF57701">
    <property type="entry name" value="Zn2/Cys6 DNA-binding domain"/>
    <property type="match status" value="1"/>
</dbReference>
<dbReference type="Gene3D" id="4.10.240.10">
    <property type="entry name" value="Zn(2)-C6 fungal-type DNA-binding domain"/>
    <property type="match status" value="1"/>
</dbReference>
<dbReference type="GO" id="GO:0003677">
    <property type="term" value="F:DNA binding"/>
    <property type="evidence" value="ECO:0007669"/>
    <property type="project" value="UniProtKB-KW"/>
</dbReference>
<dbReference type="CDD" id="cd00067">
    <property type="entry name" value="GAL4"/>
    <property type="match status" value="1"/>
</dbReference>
<evidence type="ECO:0000256" key="4">
    <source>
        <dbReference type="ARBA" id="ARBA00023242"/>
    </source>
</evidence>
<dbReference type="Pfam" id="PF11951">
    <property type="entry name" value="Fungal_trans_2"/>
    <property type="match status" value="1"/>
</dbReference>
<feature type="domain" description="Zn(2)-C6 fungal-type" evidence="5">
    <location>
        <begin position="10"/>
        <end position="39"/>
    </location>
</feature>
<dbReference type="PANTHER" id="PTHR38791">
    <property type="entry name" value="ZN(II)2CYS6 TRANSCRIPTION FACTOR (EUROFUNG)-RELATED-RELATED"/>
    <property type="match status" value="1"/>
</dbReference>
<dbReference type="Proteomes" id="UP000184073">
    <property type="component" value="Unassembled WGS sequence"/>
</dbReference>
<name>A0A1L9P9T9_ASPVE</name>
<dbReference type="STRING" id="1036611.A0A1L9P9T9"/>
<dbReference type="EMBL" id="KV878126">
    <property type="protein sequence ID" value="OJI98300.1"/>
    <property type="molecule type" value="Genomic_DNA"/>
</dbReference>
<dbReference type="SMART" id="SM00066">
    <property type="entry name" value="GAL4"/>
    <property type="match status" value="1"/>
</dbReference>
<keyword evidence="7" id="KW-1185">Reference proteome</keyword>
<dbReference type="GO" id="GO:0000981">
    <property type="term" value="F:DNA-binding transcription factor activity, RNA polymerase II-specific"/>
    <property type="evidence" value="ECO:0007669"/>
    <property type="project" value="InterPro"/>
</dbReference>
<evidence type="ECO:0000256" key="2">
    <source>
        <dbReference type="ARBA" id="ARBA00023125"/>
    </source>
</evidence>
<dbReference type="RefSeq" id="XP_040664063.1">
    <property type="nucleotide sequence ID" value="XM_040816786.1"/>
</dbReference>
<keyword evidence="1" id="KW-0805">Transcription regulation</keyword>
<evidence type="ECO:0000256" key="1">
    <source>
        <dbReference type="ARBA" id="ARBA00023015"/>
    </source>
</evidence>
<keyword evidence="4" id="KW-0539">Nucleus</keyword>
<gene>
    <name evidence="6" type="ORF">ASPVEDRAFT_79961</name>
</gene>
<dbReference type="InterPro" id="IPR053175">
    <property type="entry name" value="DHMBA_Reg_Transcription_Factor"/>
</dbReference>
<dbReference type="InterPro" id="IPR001138">
    <property type="entry name" value="Zn2Cys6_DnaBD"/>
</dbReference>
<proteinExistence type="predicted"/>
<dbReference type="GO" id="GO:0008270">
    <property type="term" value="F:zinc ion binding"/>
    <property type="evidence" value="ECO:0007669"/>
    <property type="project" value="InterPro"/>
</dbReference>
<evidence type="ECO:0000256" key="3">
    <source>
        <dbReference type="ARBA" id="ARBA00023163"/>
    </source>
</evidence>
<evidence type="ECO:0000259" key="5">
    <source>
        <dbReference type="PROSITE" id="PS50048"/>
    </source>
</evidence>
<dbReference type="PROSITE" id="PS50048">
    <property type="entry name" value="ZN2_CY6_FUNGAL_2"/>
    <property type="match status" value="1"/>
</dbReference>
<dbReference type="AlphaFoldDB" id="A0A1L9P9T9"/>
<dbReference type="VEuPathDB" id="FungiDB:ASPVEDRAFT_79961"/>
<sequence>MAYRGRPSRACLECRVKRRKCDLSKPACRQCVRAGSRCSGYRAQSSLSIRDQTADTIDRARVLSGSSSTASQSLTSKESGHDPWIRITISPQDQALHFFSYHYLMNGSGRALSHPDCLSVLYTGAKERGYLANLVDAVGLGSLAQLRNASDLTHTAGVAYASALRHIRAALADPVEAASDQMLVAITLLVLYETVTCTGGDVSSWDRHADGVLALVQLRGVSQLQNRVGRSIFFHLRTSILIDCLQRRLRVPATLTNWMSEARILETAQERPAGSLADIIVEACSLLASNENKANPSSYILAFLAVDEKLESWANTLPAEYKYTISTPDNAGRQDIYPDIDMLYTWNLQRCARIILRQTLETLAPHHDLLQVSDAIIQENSSDICYSISYALHFCDKPGQSGQMRAACIVPLLWPLYIAGTARTTVNTVRDWVLLQMKTIQEVTGIQRARVMALDIQRSC</sequence>
<protein>
    <recommendedName>
        <fullName evidence="5">Zn(2)-C6 fungal-type domain-containing protein</fullName>
    </recommendedName>
</protein>
<keyword evidence="3" id="KW-0804">Transcription</keyword>
<dbReference type="OrthoDB" id="5429770at2759"/>
<dbReference type="PROSITE" id="PS00463">
    <property type="entry name" value="ZN2_CY6_FUNGAL_1"/>
    <property type="match status" value="1"/>
</dbReference>
<evidence type="ECO:0000313" key="6">
    <source>
        <dbReference type="EMBL" id="OJI98300.1"/>
    </source>
</evidence>